<accession>A0A2P5WKW4</accession>
<dbReference type="AlphaFoldDB" id="A0A2P5WKW4"/>
<gene>
    <name evidence="2" type="ORF">GOBAR_AA28968</name>
</gene>
<sequence>MNGSLLSTNFVVGKSLTRSNSGVGQAKKKVRRRTDPSPNMDDLIVDENGQKIEDVGVDKLLYKSMLMGTSPYVYLPEKLEEEFGHRMSLMLVLEEYLGTLMQTGYLDIR</sequence>
<evidence type="ECO:0000256" key="1">
    <source>
        <dbReference type="SAM" id="MobiDB-lite"/>
    </source>
</evidence>
<reference evidence="2 3" key="1">
    <citation type="submission" date="2015-01" db="EMBL/GenBank/DDBJ databases">
        <title>Genome of allotetraploid Gossypium barbadense reveals genomic plasticity and fiber elongation in cotton evolution.</title>
        <authorList>
            <person name="Chen X."/>
            <person name="Liu X."/>
            <person name="Zhao B."/>
            <person name="Zheng H."/>
            <person name="Hu Y."/>
            <person name="Lu G."/>
            <person name="Yang C."/>
            <person name="Chen J."/>
            <person name="Shan C."/>
            <person name="Zhang L."/>
            <person name="Zhou Y."/>
            <person name="Wang L."/>
            <person name="Guo W."/>
            <person name="Bai Y."/>
            <person name="Ruan J."/>
            <person name="Shangguan X."/>
            <person name="Mao Y."/>
            <person name="Jiang J."/>
            <person name="Zhu Y."/>
            <person name="Lei J."/>
            <person name="Kang H."/>
            <person name="Chen S."/>
            <person name="He X."/>
            <person name="Wang R."/>
            <person name="Wang Y."/>
            <person name="Chen J."/>
            <person name="Wang L."/>
            <person name="Yu S."/>
            <person name="Wang B."/>
            <person name="Wei J."/>
            <person name="Song S."/>
            <person name="Lu X."/>
            <person name="Gao Z."/>
            <person name="Gu W."/>
            <person name="Deng X."/>
            <person name="Ma D."/>
            <person name="Wang S."/>
            <person name="Liang W."/>
            <person name="Fang L."/>
            <person name="Cai C."/>
            <person name="Zhu X."/>
            <person name="Zhou B."/>
            <person name="Zhang Y."/>
            <person name="Chen Z."/>
            <person name="Xu S."/>
            <person name="Zhu R."/>
            <person name="Wang S."/>
            <person name="Zhang T."/>
            <person name="Zhao G."/>
        </authorList>
    </citation>
    <scope>NUCLEOTIDE SEQUENCE [LARGE SCALE GENOMIC DNA]</scope>
    <source>
        <strain evidence="3">cv. Xinhai21</strain>
        <tissue evidence="2">Leaf</tissue>
    </source>
</reference>
<organism evidence="2 3">
    <name type="scientific">Gossypium barbadense</name>
    <name type="common">Sea Island cotton</name>
    <name type="synonym">Hibiscus barbadensis</name>
    <dbReference type="NCBI Taxonomy" id="3634"/>
    <lineage>
        <taxon>Eukaryota</taxon>
        <taxon>Viridiplantae</taxon>
        <taxon>Streptophyta</taxon>
        <taxon>Embryophyta</taxon>
        <taxon>Tracheophyta</taxon>
        <taxon>Spermatophyta</taxon>
        <taxon>Magnoliopsida</taxon>
        <taxon>eudicotyledons</taxon>
        <taxon>Gunneridae</taxon>
        <taxon>Pentapetalae</taxon>
        <taxon>rosids</taxon>
        <taxon>malvids</taxon>
        <taxon>Malvales</taxon>
        <taxon>Malvaceae</taxon>
        <taxon>Malvoideae</taxon>
        <taxon>Gossypium</taxon>
    </lineage>
</organism>
<proteinExistence type="predicted"/>
<name>A0A2P5WKW4_GOSBA</name>
<evidence type="ECO:0000313" key="3">
    <source>
        <dbReference type="Proteomes" id="UP000239757"/>
    </source>
</evidence>
<protein>
    <submittedName>
        <fullName evidence="2">Uncharacterized protein</fullName>
    </submittedName>
</protein>
<dbReference type="OrthoDB" id="971474at2759"/>
<dbReference type="EMBL" id="KZ667244">
    <property type="protein sequence ID" value="PPR91714.1"/>
    <property type="molecule type" value="Genomic_DNA"/>
</dbReference>
<dbReference type="Proteomes" id="UP000239757">
    <property type="component" value="Unassembled WGS sequence"/>
</dbReference>
<evidence type="ECO:0000313" key="2">
    <source>
        <dbReference type="EMBL" id="PPR91714.1"/>
    </source>
</evidence>
<feature type="region of interest" description="Disordered" evidence="1">
    <location>
        <begin position="18"/>
        <end position="44"/>
    </location>
</feature>